<keyword evidence="13" id="KW-1185">Reference proteome</keyword>
<dbReference type="PROSITE" id="PS01054">
    <property type="entry name" value="TRANSALDOLASE_1"/>
    <property type="match status" value="1"/>
</dbReference>
<comment type="pathway">
    <text evidence="3 11">Carbohydrate degradation; pentose phosphate pathway; D-glyceraldehyde 3-phosphate and beta-D-fructose 6-phosphate from D-ribose 5-phosphate and D-xylulose 5-phosphate (non-oxidative stage): step 2/3.</text>
</comment>
<dbReference type="AlphaFoldDB" id="A0A510HKG5"/>
<dbReference type="PROSITE" id="PS00958">
    <property type="entry name" value="TRANSALDOLASE_2"/>
    <property type="match status" value="1"/>
</dbReference>
<proteinExistence type="inferred from homology"/>
<dbReference type="InterPro" id="IPR018225">
    <property type="entry name" value="Transaldolase_AS"/>
</dbReference>
<reference evidence="12" key="1">
    <citation type="journal article" date="2019" name="Microbiol. Resour. Announc.">
        <title>Complete Genome Sequence of Rubrobacter xylanophilus Strain AA3-22, Isolated from Arima Onsen in Japan.</title>
        <authorList>
            <person name="Tomariguchi N."/>
            <person name="Miyazaki K."/>
        </authorList>
    </citation>
    <scope>NUCLEOTIDE SEQUENCE [LARGE SCALE GENOMIC DNA]</scope>
    <source>
        <strain evidence="12">AA3-22</strain>
    </source>
</reference>
<dbReference type="GO" id="GO:0006098">
    <property type="term" value="P:pentose-phosphate shunt"/>
    <property type="evidence" value="ECO:0007669"/>
    <property type="project" value="UniProtKB-UniRule"/>
</dbReference>
<evidence type="ECO:0000256" key="2">
    <source>
        <dbReference type="ARBA" id="ARBA00004496"/>
    </source>
</evidence>
<comment type="catalytic activity">
    <reaction evidence="10 11">
        <text>D-sedoheptulose 7-phosphate + D-glyceraldehyde 3-phosphate = D-erythrose 4-phosphate + beta-D-fructose 6-phosphate</text>
        <dbReference type="Rhea" id="RHEA:17053"/>
        <dbReference type="ChEBI" id="CHEBI:16897"/>
        <dbReference type="ChEBI" id="CHEBI:57483"/>
        <dbReference type="ChEBI" id="CHEBI:57634"/>
        <dbReference type="ChEBI" id="CHEBI:59776"/>
        <dbReference type="EC" id="2.2.1.2"/>
    </reaction>
</comment>
<gene>
    <name evidence="11" type="primary">tal</name>
    <name evidence="12" type="ORF">RxyAA322_23160</name>
</gene>
<dbReference type="InterPro" id="IPR001585">
    <property type="entry name" value="TAL/FSA"/>
</dbReference>
<dbReference type="Proteomes" id="UP000318065">
    <property type="component" value="Chromosome"/>
</dbReference>
<keyword evidence="6 11" id="KW-0963">Cytoplasm</keyword>
<dbReference type="InterPro" id="IPR013785">
    <property type="entry name" value="Aldolase_TIM"/>
</dbReference>
<dbReference type="InterPro" id="IPR004732">
    <property type="entry name" value="Transaldolase_2"/>
</dbReference>
<evidence type="ECO:0000256" key="3">
    <source>
        <dbReference type="ARBA" id="ARBA00004857"/>
    </source>
</evidence>
<dbReference type="EC" id="2.2.1.2" evidence="5 11"/>
<dbReference type="SUPFAM" id="SSF51569">
    <property type="entry name" value="Aldolase"/>
    <property type="match status" value="1"/>
</dbReference>
<comment type="similarity">
    <text evidence="4 11">Belongs to the transaldolase family. Type 2 subfamily.</text>
</comment>
<evidence type="ECO:0000313" key="12">
    <source>
        <dbReference type="EMBL" id="BBL80462.1"/>
    </source>
</evidence>
<dbReference type="HAMAP" id="MF_00493">
    <property type="entry name" value="Transaldolase_2"/>
    <property type="match status" value="1"/>
</dbReference>
<evidence type="ECO:0000256" key="5">
    <source>
        <dbReference type="ARBA" id="ARBA00013151"/>
    </source>
</evidence>
<dbReference type="PANTHER" id="PTHR10683:SF31">
    <property type="entry name" value="TRANSALDOLASE"/>
    <property type="match status" value="1"/>
</dbReference>
<name>A0A510HKG5_9ACTN</name>
<dbReference type="GO" id="GO:0005975">
    <property type="term" value="P:carbohydrate metabolic process"/>
    <property type="evidence" value="ECO:0007669"/>
    <property type="project" value="InterPro"/>
</dbReference>
<feature type="active site" description="Schiff-base intermediate with substrate" evidence="11">
    <location>
        <position position="138"/>
    </location>
</feature>
<dbReference type="Gene3D" id="3.20.20.70">
    <property type="entry name" value="Aldolase class I"/>
    <property type="match status" value="1"/>
</dbReference>
<evidence type="ECO:0000256" key="9">
    <source>
        <dbReference type="ARBA" id="ARBA00023270"/>
    </source>
</evidence>
<keyword evidence="8 11" id="KW-0570">Pentose shunt</keyword>
<evidence type="ECO:0000256" key="10">
    <source>
        <dbReference type="ARBA" id="ARBA00048810"/>
    </source>
</evidence>
<dbReference type="PANTHER" id="PTHR10683">
    <property type="entry name" value="TRANSALDOLASE"/>
    <property type="match status" value="1"/>
</dbReference>
<comment type="subcellular location">
    <subcellularLocation>
        <location evidence="2 11">Cytoplasm</location>
    </subcellularLocation>
</comment>
<evidence type="ECO:0000256" key="1">
    <source>
        <dbReference type="ARBA" id="ARBA00003518"/>
    </source>
</evidence>
<dbReference type="NCBIfam" id="TIGR00876">
    <property type="entry name" value="tal_mycobact"/>
    <property type="match status" value="1"/>
</dbReference>
<dbReference type="EMBL" id="AP019791">
    <property type="protein sequence ID" value="BBL80462.1"/>
    <property type="molecule type" value="Genomic_DNA"/>
</dbReference>
<dbReference type="GO" id="GO:0005737">
    <property type="term" value="C:cytoplasm"/>
    <property type="evidence" value="ECO:0007669"/>
    <property type="project" value="UniProtKB-SubCell"/>
</dbReference>
<keyword evidence="9 11" id="KW-0704">Schiff base</keyword>
<evidence type="ECO:0000256" key="6">
    <source>
        <dbReference type="ARBA" id="ARBA00022490"/>
    </source>
</evidence>
<sequence>MNERLKRLQEIGQSVWVDSLSREDVAEGNLRRLVEEGVTGVTSNPTIFQQAISGSPLYDEQLRELAGEEEPREVFFRLAREDIRGACDVLMPVYERTGGEDGYVSLEVSPDLAYDTEGTVEEAQRLHEMVERPNLLVKIPATREGLPAIEEMISRGRSINVTLIFSLGRYREVAAAYIRGLRRLVGSGGDPSRVASVASFFVSRVDTEADRRLEEAGHPELKGRLAVANAKLAYQEFKRLFSGPEWERLASAGARVQRPLWASTSTKNPEYSDVKYVEELIGPQTVNTMPHSTLRATMDHATIRPTLEEGLEEARRTFSLVREAGVDYDDLTRVLEEEGVRKFADSFDELLREIEHKGRRLVRQG</sequence>
<evidence type="ECO:0000313" key="13">
    <source>
        <dbReference type="Proteomes" id="UP000318065"/>
    </source>
</evidence>
<keyword evidence="7 11" id="KW-0808">Transferase</keyword>
<dbReference type="Pfam" id="PF00923">
    <property type="entry name" value="TAL_FSA"/>
    <property type="match status" value="1"/>
</dbReference>
<dbReference type="PIRSF" id="PIRSF036915">
    <property type="entry name" value="Trnald_Bac_Plnt"/>
    <property type="match status" value="1"/>
</dbReference>
<protein>
    <recommendedName>
        <fullName evidence="5 11">Transaldolase</fullName>
        <ecNumber evidence="5 11">2.2.1.2</ecNumber>
    </recommendedName>
</protein>
<dbReference type="OrthoDB" id="9809101at2"/>
<evidence type="ECO:0000256" key="11">
    <source>
        <dbReference type="HAMAP-Rule" id="MF_00493"/>
    </source>
</evidence>
<dbReference type="NCBIfam" id="NF002881">
    <property type="entry name" value="PRK03343.1"/>
    <property type="match status" value="1"/>
</dbReference>
<dbReference type="UniPathway" id="UPA00115">
    <property type="reaction ID" value="UER00414"/>
</dbReference>
<accession>A0A510HKG5</accession>
<comment type="function">
    <text evidence="1 11">Transaldolase is important for the balance of metabolites in the pentose-phosphate pathway.</text>
</comment>
<organism evidence="12 13">
    <name type="scientific">Rubrobacter xylanophilus</name>
    <dbReference type="NCBI Taxonomy" id="49319"/>
    <lineage>
        <taxon>Bacteria</taxon>
        <taxon>Bacillati</taxon>
        <taxon>Actinomycetota</taxon>
        <taxon>Rubrobacteria</taxon>
        <taxon>Rubrobacterales</taxon>
        <taxon>Rubrobacteraceae</taxon>
        <taxon>Rubrobacter</taxon>
    </lineage>
</organism>
<evidence type="ECO:0000256" key="7">
    <source>
        <dbReference type="ARBA" id="ARBA00022679"/>
    </source>
</evidence>
<dbReference type="RefSeq" id="WP_143528463.1">
    <property type="nucleotide sequence ID" value="NZ_AP019791.1"/>
</dbReference>
<dbReference type="CDD" id="cd00955">
    <property type="entry name" value="Transaldolase_like"/>
    <property type="match status" value="1"/>
</dbReference>
<evidence type="ECO:0000256" key="4">
    <source>
        <dbReference type="ARBA" id="ARBA00008426"/>
    </source>
</evidence>
<evidence type="ECO:0000256" key="8">
    <source>
        <dbReference type="ARBA" id="ARBA00023126"/>
    </source>
</evidence>
<dbReference type="GO" id="GO:0004801">
    <property type="term" value="F:transaldolase activity"/>
    <property type="evidence" value="ECO:0007669"/>
    <property type="project" value="UniProtKB-UniRule"/>
</dbReference>